<dbReference type="InParanoid" id="A0A2K1JE31"/>
<keyword evidence="1" id="KW-0472">Membrane</keyword>
<evidence type="ECO:0000313" key="2">
    <source>
        <dbReference type="EMBL" id="PNR39785.1"/>
    </source>
</evidence>
<gene>
    <name evidence="2" type="ORF">PHYPA_020065</name>
</gene>
<feature type="transmembrane region" description="Helical" evidence="1">
    <location>
        <begin position="64"/>
        <end position="86"/>
    </location>
</feature>
<name>A0A2K1JE31_PHYPA</name>
<dbReference type="Gramene" id="Pp3c15_22031V3.1">
    <property type="protein sequence ID" value="PAC:32928433.CDS.1"/>
    <property type="gene ID" value="Pp3c15_22031"/>
</dbReference>
<keyword evidence="1" id="KW-0812">Transmembrane</keyword>
<evidence type="ECO:0000256" key="1">
    <source>
        <dbReference type="SAM" id="Phobius"/>
    </source>
</evidence>
<reference evidence="2 4" key="1">
    <citation type="journal article" date="2008" name="Science">
        <title>The Physcomitrella genome reveals evolutionary insights into the conquest of land by plants.</title>
        <authorList>
            <person name="Rensing S."/>
            <person name="Lang D."/>
            <person name="Zimmer A."/>
            <person name="Terry A."/>
            <person name="Salamov A."/>
            <person name="Shapiro H."/>
            <person name="Nishiyama T."/>
            <person name="Perroud P.-F."/>
            <person name="Lindquist E."/>
            <person name="Kamisugi Y."/>
            <person name="Tanahashi T."/>
            <person name="Sakakibara K."/>
            <person name="Fujita T."/>
            <person name="Oishi K."/>
            <person name="Shin-I T."/>
            <person name="Kuroki Y."/>
            <person name="Toyoda A."/>
            <person name="Suzuki Y."/>
            <person name="Hashimoto A."/>
            <person name="Yamaguchi K."/>
            <person name="Sugano A."/>
            <person name="Kohara Y."/>
            <person name="Fujiyama A."/>
            <person name="Anterola A."/>
            <person name="Aoki S."/>
            <person name="Ashton N."/>
            <person name="Barbazuk W.B."/>
            <person name="Barker E."/>
            <person name="Bennetzen J."/>
            <person name="Bezanilla M."/>
            <person name="Blankenship R."/>
            <person name="Cho S.H."/>
            <person name="Dutcher S."/>
            <person name="Estelle M."/>
            <person name="Fawcett J.A."/>
            <person name="Gundlach H."/>
            <person name="Hanada K."/>
            <person name="Heyl A."/>
            <person name="Hicks K.A."/>
            <person name="Hugh J."/>
            <person name="Lohr M."/>
            <person name="Mayer K."/>
            <person name="Melkozernov A."/>
            <person name="Murata T."/>
            <person name="Nelson D."/>
            <person name="Pils B."/>
            <person name="Prigge M."/>
            <person name="Reiss B."/>
            <person name="Renner T."/>
            <person name="Rombauts S."/>
            <person name="Rushton P."/>
            <person name="Sanderfoot A."/>
            <person name="Schween G."/>
            <person name="Shiu S.-H."/>
            <person name="Stueber K."/>
            <person name="Theodoulou F.L."/>
            <person name="Tu H."/>
            <person name="Van de Peer Y."/>
            <person name="Verrier P.J."/>
            <person name="Waters E."/>
            <person name="Wood A."/>
            <person name="Yang L."/>
            <person name="Cove D."/>
            <person name="Cuming A."/>
            <person name="Hasebe M."/>
            <person name="Lucas S."/>
            <person name="Mishler D.B."/>
            <person name="Reski R."/>
            <person name="Grigoriev I."/>
            <person name="Quatrano R.S."/>
            <person name="Boore J.L."/>
        </authorList>
    </citation>
    <scope>NUCLEOTIDE SEQUENCE [LARGE SCALE GENOMIC DNA]</scope>
    <source>
        <strain evidence="3 4">cv. Gransden 2004</strain>
    </source>
</reference>
<organism evidence="2">
    <name type="scientific">Physcomitrium patens</name>
    <name type="common">Spreading-leaved earth moss</name>
    <name type="synonym">Physcomitrella patens</name>
    <dbReference type="NCBI Taxonomy" id="3218"/>
    <lineage>
        <taxon>Eukaryota</taxon>
        <taxon>Viridiplantae</taxon>
        <taxon>Streptophyta</taxon>
        <taxon>Embryophyta</taxon>
        <taxon>Bryophyta</taxon>
        <taxon>Bryophytina</taxon>
        <taxon>Bryopsida</taxon>
        <taxon>Funariidae</taxon>
        <taxon>Funariales</taxon>
        <taxon>Funariaceae</taxon>
        <taxon>Physcomitrium</taxon>
    </lineage>
</organism>
<evidence type="ECO:0000313" key="4">
    <source>
        <dbReference type="Proteomes" id="UP000006727"/>
    </source>
</evidence>
<keyword evidence="1" id="KW-1133">Transmembrane helix</keyword>
<protein>
    <submittedName>
        <fullName evidence="2 3">Uncharacterized protein</fullName>
    </submittedName>
</protein>
<accession>A0A2K1JE31</accession>
<dbReference type="EnsemblPlants" id="Pp3c15_22031V3.1">
    <property type="protein sequence ID" value="PAC:32928433.CDS.1"/>
    <property type="gene ID" value="Pp3c15_22031"/>
</dbReference>
<dbReference type="EMBL" id="ABEU02000015">
    <property type="protein sequence ID" value="PNR39785.1"/>
    <property type="molecule type" value="Genomic_DNA"/>
</dbReference>
<sequence length="105" mass="11794">MSARSDCMQWLSWHSDLAGASHPALKLCRCWLETTSTTLGGGLPFSVIIVGRKKAFVEEAMSPCFFVLLVLFLFIASLVGQSYTLLEAPSSWLLLVTYKREIRFF</sequence>
<keyword evidence="4" id="KW-1185">Reference proteome</keyword>
<evidence type="ECO:0000313" key="3">
    <source>
        <dbReference type="EnsemblPlants" id="PAC:32928433.CDS.1"/>
    </source>
</evidence>
<dbReference type="AlphaFoldDB" id="A0A2K1JE31"/>
<proteinExistence type="predicted"/>
<reference evidence="3" key="3">
    <citation type="submission" date="2020-12" db="UniProtKB">
        <authorList>
            <consortium name="EnsemblPlants"/>
        </authorList>
    </citation>
    <scope>IDENTIFICATION</scope>
</reference>
<dbReference type="Proteomes" id="UP000006727">
    <property type="component" value="Chromosome 15"/>
</dbReference>
<reference evidence="2 4" key="2">
    <citation type="journal article" date="2018" name="Plant J.">
        <title>The Physcomitrella patens chromosome-scale assembly reveals moss genome structure and evolution.</title>
        <authorList>
            <person name="Lang D."/>
            <person name="Ullrich K.K."/>
            <person name="Murat F."/>
            <person name="Fuchs J."/>
            <person name="Jenkins J."/>
            <person name="Haas F.B."/>
            <person name="Piednoel M."/>
            <person name="Gundlach H."/>
            <person name="Van Bel M."/>
            <person name="Meyberg R."/>
            <person name="Vives C."/>
            <person name="Morata J."/>
            <person name="Symeonidi A."/>
            <person name="Hiss M."/>
            <person name="Muchero W."/>
            <person name="Kamisugi Y."/>
            <person name="Saleh O."/>
            <person name="Blanc G."/>
            <person name="Decker E.L."/>
            <person name="van Gessel N."/>
            <person name="Grimwood J."/>
            <person name="Hayes R.D."/>
            <person name="Graham S.W."/>
            <person name="Gunter L.E."/>
            <person name="McDaniel S.F."/>
            <person name="Hoernstein S.N.W."/>
            <person name="Larsson A."/>
            <person name="Li F.W."/>
            <person name="Perroud P.F."/>
            <person name="Phillips J."/>
            <person name="Ranjan P."/>
            <person name="Rokshar D.S."/>
            <person name="Rothfels C.J."/>
            <person name="Schneider L."/>
            <person name="Shu S."/>
            <person name="Stevenson D.W."/>
            <person name="Thummler F."/>
            <person name="Tillich M."/>
            <person name="Villarreal Aguilar J.C."/>
            <person name="Widiez T."/>
            <person name="Wong G.K."/>
            <person name="Wymore A."/>
            <person name="Zhang Y."/>
            <person name="Zimmer A.D."/>
            <person name="Quatrano R.S."/>
            <person name="Mayer K.F.X."/>
            <person name="Goodstein D."/>
            <person name="Casacuberta J.M."/>
            <person name="Vandepoele K."/>
            <person name="Reski R."/>
            <person name="Cuming A.C."/>
            <person name="Tuskan G.A."/>
            <person name="Maumus F."/>
            <person name="Salse J."/>
            <person name="Schmutz J."/>
            <person name="Rensing S.A."/>
        </authorList>
    </citation>
    <scope>NUCLEOTIDE SEQUENCE [LARGE SCALE GENOMIC DNA]</scope>
    <source>
        <strain evidence="3 4">cv. Gransden 2004</strain>
    </source>
</reference>